<feature type="transmembrane region" description="Helical" evidence="10">
    <location>
        <begin position="137"/>
        <end position="158"/>
    </location>
</feature>
<dbReference type="InterPro" id="IPR004117">
    <property type="entry name" value="7tm6_olfct_rcpt"/>
</dbReference>
<evidence type="ECO:0000256" key="3">
    <source>
        <dbReference type="ARBA" id="ARBA00022606"/>
    </source>
</evidence>
<keyword evidence="4 10" id="KW-0812">Transmembrane</keyword>
<evidence type="ECO:0000256" key="4">
    <source>
        <dbReference type="ARBA" id="ARBA00022692"/>
    </source>
</evidence>
<evidence type="ECO:0000256" key="1">
    <source>
        <dbReference type="ARBA" id="ARBA00004651"/>
    </source>
</evidence>
<dbReference type="InParanoid" id="B0WJ72"/>
<comment type="caution">
    <text evidence="10">Lacks conserved residue(s) required for the propagation of feature annotation.</text>
</comment>
<evidence type="ECO:0000256" key="6">
    <source>
        <dbReference type="ARBA" id="ARBA00022989"/>
    </source>
</evidence>
<reference evidence="12" key="2">
    <citation type="submission" date="2020-05" db="UniProtKB">
        <authorList>
            <consortium name="EnsemblMetazoa"/>
        </authorList>
    </citation>
    <scope>IDENTIFICATION</scope>
    <source>
        <strain evidence="12">JHB</strain>
    </source>
</reference>
<dbReference type="VEuPathDB" id="VectorBase:CPIJ006992"/>
<keyword evidence="2" id="KW-1003">Cell membrane</keyword>
<evidence type="ECO:0000256" key="5">
    <source>
        <dbReference type="ARBA" id="ARBA00022725"/>
    </source>
</evidence>
<comment type="similarity">
    <text evidence="10">Belongs to the insect chemoreceptor superfamily. Heteromeric odorant receptor channel (TC 1.A.69) family.</text>
</comment>
<reference evidence="11" key="1">
    <citation type="submission" date="2007-03" db="EMBL/GenBank/DDBJ databases">
        <title>Annotation of Culex pipiens quinquefasciatus.</title>
        <authorList>
            <consortium name="The Broad Institute Genome Sequencing Platform"/>
            <person name="Atkinson P.W."/>
            <person name="Hemingway J."/>
            <person name="Christensen B.M."/>
            <person name="Higgs S."/>
            <person name="Kodira C."/>
            <person name="Hannick L."/>
            <person name="Megy K."/>
            <person name="O'Leary S."/>
            <person name="Pearson M."/>
            <person name="Haas B.J."/>
            <person name="Mauceli E."/>
            <person name="Wortman J.R."/>
            <person name="Lee N.H."/>
            <person name="Guigo R."/>
            <person name="Stanke M."/>
            <person name="Alvarado L."/>
            <person name="Amedeo P."/>
            <person name="Antoine C.H."/>
            <person name="Arensburger P."/>
            <person name="Bidwell S.L."/>
            <person name="Crawford M."/>
            <person name="Camaro F."/>
            <person name="Devon K."/>
            <person name="Engels R."/>
            <person name="Hammond M."/>
            <person name="Howarth C."/>
            <person name="Koehrsen M."/>
            <person name="Lawson D."/>
            <person name="Montgomery P."/>
            <person name="Nene V."/>
            <person name="Nusbaum C."/>
            <person name="Puiu D."/>
            <person name="Romero-Severson J."/>
            <person name="Severson D.W."/>
            <person name="Shumway M."/>
            <person name="Sisk P."/>
            <person name="Stolte C."/>
            <person name="Zeng Q."/>
            <person name="Eisenstadt E."/>
            <person name="Fraser-Liggett C."/>
            <person name="Strausberg R."/>
            <person name="Galagan J."/>
            <person name="Birren B."/>
            <person name="Collins F.H."/>
        </authorList>
    </citation>
    <scope>NUCLEOTIDE SEQUENCE [LARGE SCALE GENOMIC DNA]</scope>
    <source>
        <strain evidence="11">JHB</strain>
    </source>
</reference>
<feature type="transmembrane region" description="Helical" evidence="10">
    <location>
        <begin position="191"/>
        <end position="211"/>
    </location>
</feature>
<dbReference type="VEuPathDB" id="VectorBase:CQUJHB010542"/>
<dbReference type="EMBL" id="DS231956">
    <property type="protein sequence ID" value="EDS28962.1"/>
    <property type="molecule type" value="Genomic_DNA"/>
</dbReference>
<dbReference type="GO" id="GO:0007165">
    <property type="term" value="P:signal transduction"/>
    <property type="evidence" value="ECO:0007669"/>
    <property type="project" value="UniProtKB-KW"/>
</dbReference>
<evidence type="ECO:0000256" key="8">
    <source>
        <dbReference type="ARBA" id="ARBA00023170"/>
    </source>
</evidence>
<keyword evidence="7 10" id="KW-0472">Membrane</keyword>
<evidence type="ECO:0000256" key="10">
    <source>
        <dbReference type="RuleBase" id="RU351113"/>
    </source>
</evidence>
<keyword evidence="8 10" id="KW-0675">Receptor</keyword>
<proteinExistence type="inferred from homology"/>
<evidence type="ECO:0000313" key="12">
    <source>
        <dbReference type="EnsemblMetazoa" id="CPIJ006992-PA"/>
    </source>
</evidence>
<keyword evidence="5 10" id="KW-0552">Olfaction</keyword>
<dbReference type="PANTHER" id="PTHR21137:SF35">
    <property type="entry name" value="ODORANT RECEPTOR 19A-RELATED"/>
    <property type="match status" value="1"/>
</dbReference>
<dbReference type="GO" id="GO:0004984">
    <property type="term" value="F:olfactory receptor activity"/>
    <property type="evidence" value="ECO:0007669"/>
    <property type="project" value="InterPro"/>
</dbReference>
<dbReference type="HOGENOM" id="CLU_044523_0_1_1"/>
<dbReference type="AlphaFoldDB" id="B0WJ72"/>
<dbReference type="EnsemblMetazoa" id="CPIJ006992-RA">
    <property type="protein sequence ID" value="CPIJ006992-PA"/>
    <property type="gene ID" value="CPIJ006992"/>
</dbReference>
<name>B0WJ72_CULQU</name>
<feature type="transmembrane region" description="Helical" evidence="10">
    <location>
        <begin position="280"/>
        <end position="300"/>
    </location>
</feature>
<gene>
    <name evidence="12" type="primary">6039085</name>
    <name evidence="11" type="ORF">CpipJ_CPIJ006992</name>
</gene>
<evidence type="ECO:0000313" key="13">
    <source>
        <dbReference type="Proteomes" id="UP000002320"/>
    </source>
</evidence>
<organism>
    <name type="scientific">Culex quinquefasciatus</name>
    <name type="common">Southern house mosquito</name>
    <name type="synonym">Culex pungens</name>
    <dbReference type="NCBI Taxonomy" id="7176"/>
    <lineage>
        <taxon>Eukaryota</taxon>
        <taxon>Metazoa</taxon>
        <taxon>Ecdysozoa</taxon>
        <taxon>Arthropoda</taxon>
        <taxon>Hexapoda</taxon>
        <taxon>Insecta</taxon>
        <taxon>Pterygota</taxon>
        <taxon>Neoptera</taxon>
        <taxon>Endopterygota</taxon>
        <taxon>Diptera</taxon>
        <taxon>Nematocera</taxon>
        <taxon>Culicoidea</taxon>
        <taxon>Culicidae</taxon>
        <taxon>Culicinae</taxon>
        <taxon>Culicini</taxon>
        <taxon>Culex</taxon>
        <taxon>Culex</taxon>
    </lineage>
</organism>
<keyword evidence="3 10" id="KW-0716">Sensory transduction</keyword>
<dbReference type="OMA" id="AYTCISS"/>
<evidence type="ECO:0000256" key="9">
    <source>
        <dbReference type="ARBA" id="ARBA00023224"/>
    </source>
</evidence>
<dbReference type="GO" id="GO:0005549">
    <property type="term" value="F:odorant binding"/>
    <property type="evidence" value="ECO:0007669"/>
    <property type="project" value="InterPro"/>
</dbReference>
<dbReference type="KEGG" id="cqu:CpipJ_CPIJ006992"/>
<protein>
    <recommendedName>
        <fullName evidence="10">Odorant receptor</fullName>
    </recommendedName>
</protein>
<feature type="transmembrane region" description="Helical" evidence="10">
    <location>
        <begin position="51"/>
        <end position="74"/>
    </location>
</feature>
<evidence type="ECO:0000313" key="11">
    <source>
        <dbReference type="EMBL" id="EDS28962.1"/>
    </source>
</evidence>
<keyword evidence="9 10" id="KW-0807">Transducer</keyword>
<sequence length="370" mass="43083">MDSFKKLYRYKYKFFQHSQTEPSDFYQSVVITPNNAARFVGLDVFTEGYKFSWRTFCMIVSILVYIYCCVFTAYEVRCSVKELIFCLVTSGLAPHKTVHVWTFLMFRKELYWFHQYTKDLYREECKDRTKSMLMKNVSLLSVTTKLMLVAYTCISSAMDIVPIISSAASGEKTLPFGFYIPFLDHTSSPGFTLYVLCSGYGADCIYLIAMASSFTQIDVLMSALRELTTEIEAKKSDVGECLNQIIVRHQEHLKYLGTLESVFRIYFLVNFLSWYQGYGFILFISYGLFFGCFLGTLLAMKSEQLERAIYDVPWYKMSLANQKSMKFLLNSAQQPVSMTFIFYKLDVPTFLQMYKMIYSTFTMLLTVRDE</sequence>
<dbReference type="Pfam" id="PF02949">
    <property type="entry name" value="7tm_6"/>
    <property type="match status" value="2"/>
</dbReference>
<dbReference type="GO" id="GO:0005886">
    <property type="term" value="C:plasma membrane"/>
    <property type="evidence" value="ECO:0007669"/>
    <property type="project" value="UniProtKB-SubCell"/>
</dbReference>
<accession>B0WJ72</accession>
<evidence type="ECO:0000256" key="7">
    <source>
        <dbReference type="ARBA" id="ARBA00023136"/>
    </source>
</evidence>
<comment type="subcellular location">
    <subcellularLocation>
        <location evidence="1 10">Cell membrane</location>
        <topology evidence="1 10">Multi-pass membrane protein</topology>
    </subcellularLocation>
</comment>
<dbReference type="OrthoDB" id="6765072at2759"/>
<dbReference type="PANTHER" id="PTHR21137">
    <property type="entry name" value="ODORANT RECEPTOR"/>
    <property type="match status" value="1"/>
</dbReference>
<evidence type="ECO:0000256" key="2">
    <source>
        <dbReference type="ARBA" id="ARBA00022475"/>
    </source>
</evidence>
<keyword evidence="6 10" id="KW-1133">Transmembrane helix</keyword>
<dbReference type="Proteomes" id="UP000002320">
    <property type="component" value="Unassembled WGS sequence"/>
</dbReference>
<keyword evidence="13" id="KW-1185">Reference proteome</keyword>